<keyword evidence="4 5" id="KW-0472">Membrane</keyword>
<organism evidence="7 8">
    <name type="scientific">Pseudomonas protegens (strain DSM 19095 / LMG 27888 / CFBP 6595 / CHA0)</name>
    <dbReference type="NCBI Taxonomy" id="1124983"/>
    <lineage>
        <taxon>Bacteria</taxon>
        <taxon>Pseudomonadati</taxon>
        <taxon>Pseudomonadota</taxon>
        <taxon>Gammaproteobacteria</taxon>
        <taxon>Pseudomonadales</taxon>
        <taxon>Pseudomonadaceae</taxon>
        <taxon>Pseudomonas</taxon>
    </lineage>
</organism>
<dbReference type="KEGG" id="pprc:PFLCHA0_c40400"/>
<feature type="transmembrane region" description="Helical" evidence="5">
    <location>
        <begin position="41"/>
        <end position="62"/>
    </location>
</feature>
<dbReference type="GeneID" id="57477049"/>
<evidence type="ECO:0000256" key="1">
    <source>
        <dbReference type="ARBA" id="ARBA00004370"/>
    </source>
</evidence>
<evidence type="ECO:0000313" key="8">
    <source>
        <dbReference type="Proteomes" id="UP000013940"/>
    </source>
</evidence>
<accession>A0A2C9EQ65</accession>
<reference evidence="8" key="1">
    <citation type="journal article" date="2014" name="Genome Announc.">
        <title>Full-genome sequence of the plant growth-promoting bacterium Pseudomonas protegens CHA0.</title>
        <authorList>
            <person name="Jousset A."/>
            <person name="Schuldes J."/>
            <person name="Keel C."/>
            <person name="Maurhofer M."/>
            <person name="Daniel R."/>
            <person name="Scheu S."/>
            <person name="Thuermer A."/>
        </authorList>
    </citation>
    <scope>NUCLEOTIDE SEQUENCE [LARGE SCALE GENOMIC DNA]</scope>
    <source>
        <strain evidence="8">DSM 19095 / LMG 27888 / CFBP 6595 / CHA0</strain>
    </source>
</reference>
<dbReference type="InterPro" id="IPR006694">
    <property type="entry name" value="Fatty_acid_hydroxylase"/>
</dbReference>
<evidence type="ECO:0000256" key="2">
    <source>
        <dbReference type="ARBA" id="ARBA00022692"/>
    </source>
</evidence>
<evidence type="ECO:0000259" key="6">
    <source>
        <dbReference type="Pfam" id="PF04116"/>
    </source>
</evidence>
<dbReference type="PANTHER" id="PTHR11863">
    <property type="entry name" value="STEROL DESATURASE"/>
    <property type="match status" value="1"/>
</dbReference>
<dbReference type="HOGENOM" id="CLU_067312_0_0_6"/>
<dbReference type="eggNOG" id="COG3000">
    <property type="taxonomic scope" value="Bacteria"/>
</dbReference>
<evidence type="ECO:0000313" key="7">
    <source>
        <dbReference type="EMBL" id="AGL85806.1"/>
    </source>
</evidence>
<dbReference type="GO" id="GO:0016020">
    <property type="term" value="C:membrane"/>
    <property type="evidence" value="ECO:0007669"/>
    <property type="project" value="UniProtKB-SubCell"/>
</dbReference>
<dbReference type="AlphaFoldDB" id="A0A2C9EQ65"/>
<dbReference type="RefSeq" id="WP_015636347.1">
    <property type="nucleotide sequence ID" value="NC_021237.1"/>
</dbReference>
<dbReference type="InterPro" id="IPR050307">
    <property type="entry name" value="Sterol_Desaturase_Related"/>
</dbReference>
<sequence>MNHDLLTNNPLLIVSAIFVFFILLEITCSAFGQPRGQRRDVLIEAVGSSLLLGVTFPLVMWASGALMQLSLPEAKGALAQIPWVLGLLLFLVFDDMTQYWWHRLTHRVPALYALHRAHHSAPYMSIRIVYRNNSFYYLLMPGIWFSGVLIYLGLAPVYYGYLILKMTVIFAAHSSVAWDDKLYRIGFLRPLMWLLERVFSTPSTHSAHHGLSAEDGVTHYKGNFGNLLFLWDVLFGTAKITRRRPVAYGIEHLAPVSWTQELFWPLVRSRKARSSAGAKVEGALPANPASQG</sequence>
<dbReference type="GO" id="GO:0005506">
    <property type="term" value="F:iron ion binding"/>
    <property type="evidence" value="ECO:0007669"/>
    <property type="project" value="InterPro"/>
</dbReference>
<feature type="transmembrane region" description="Helical" evidence="5">
    <location>
        <begin position="74"/>
        <end position="93"/>
    </location>
</feature>
<dbReference type="GO" id="GO:0008610">
    <property type="term" value="P:lipid biosynthetic process"/>
    <property type="evidence" value="ECO:0007669"/>
    <property type="project" value="InterPro"/>
</dbReference>
<comment type="subcellular location">
    <subcellularLocation>
        <location evidence="1">Membrane</location>
    </subcellularLocation>
</comment>
<evidence type="ECO:0000256" key="3">
    <source>
        <dbReference type="ARBA" id="ARBA00022989"/>
    </source>
</evidence>
<dbReference type="EMBL" id="CP003190">
    <property type="protein sequence ID" value="AGL85806.1"/>
    <property type="molecule type" value="Genomic_DNA"/>
</dbReference>
<protein>
    <submittedName>
        <fullName evidence="7">Putative sterol desaturase family protein</fullName>
    </submittedName>
</protein>
<proteinExistence type="predicted"/>
<keyword evidence="3 5" id="KW-1133">Transmembrane helix</keyword>
<keyword evidence="2 5" id="KW-0812">Transmembrane</keyword>
<gene>
    <name evidence="7" type="ORF">PFLCHA0_c40400</name>
</gene>
<dbReference type="GO" id="GO:0016491">
    <property type="term" value="F:oxidoreductase activity"/>
    <property type="evidence" value="ECO:0007669"/>
    <property type="project" value="InterPro"/>
</dbReference>
<feature type="transmembrane region" description="Helical" evidence="5">
    <location>
        <begin position="12"/>
        <end position="32"/>
    </location>
</feature>
<feature type="transmembrane region" description="Helical" evidence="5">
    <location>
        <begin position="134"/>
        <end position="152"/>
    </location>
</feature>
<feature type="domain" description="Fatty acid hydroxylase" evidence="6">
    <location>
        <begin position="88"/>
        <end position="237"/>
    </location>
</feature>
<dbReference type="Pfam" id="PF04116">
    <property type="entry name" value="FA_hydroxylase"/>
    <property type="match status" value="1"/>
</dbReference>
<name>A0A2C9EQ65_PSEPH</name>
<evidence type="ECO:0000256" key="4">
    <source>
        <dbReference type="ARBA" id="ARBA00023136"/>
    </source>
</evidence>
<dbReference type="Proteomes" id="UP000013940">
    <property type="component" value="Chromosome"/>
</dbReference>
<evidence type="ECO:0000256" key="5">
    <source>
        <dbReference type="SAM" id="Phobius"/>
    </source>
</evidence>